<gene>
    <name evidence="2" type="ORF">pclt_cds_204</name>
</gene>
<evidence type="ECO:0000313" key="3">
    <source>
        <dbReference type="Proteomes" id="UP001237152"/>
    </source>
</evidence>
<dbReference type="Proteomes" id="UP001237152">
    <property type="component" value="Segment"/>
</dbReference>
<sequence>MAEASNARHWSGLIFHPCSRPCAAVVQFFFFRLFFLSRRSPAVAAVVVVVAINIVALTRMARVLATLDNDCLVHVLGFLPMCDYMALALANKASAHFLVDDGVLRTVWGPRVGIAGRFDPKFGPHQCVPAADDPQIAWTVPRSWRAAAWLLDACRHAIATLAHLVTVNALLDADRPNVVDAIEPPPHEPYVLRVHRDVGGSEKFCSWLAIWELRWRASLDARAGAAMGVLADMLAPFLALTRITAVVPLSPKVARDLDRRLGAGFYGTEAYRGFGHDRAPQPADSIVAHVDRSIPCWRSSMNITGLVVMAFSRASEVWGALSAIVDRRSGIMRAFFDTVDDWNGLQGCDIAEAHTDTWRDAIAYIMIRQRHAYNAVGDSAVYDILEDLVSRARRRRAASLSVWCRDAIGEFASSHGDDTDGNQEPWSDVGVLGGTNLRSFFENMATSSASAVLARVADAGAPSVPDLTGLPHGRVFTTGTAAAASIALWDAIAYKDVNMALSNMSRALEEQTHNNVDFDAIVLADAVGAWNKRQPTHVGHSRHARMTRARLALLLWATAGGVAGMRRLSCLMGSRTSLGHLLSADACRDLVFVITDAAMSAVRALGAACKSHYTYDHSTLLTYGHASVFVHIPPRLVPRTSLPCVDVRGPQAKLRLAVATMAATADALLWCLGPEADLDASIAHHIRGALDHVTATHAYVSTLLAPASCPPSTV</sequence>
<proteinExistence type="predicted"/>
<evidence type="ECO:0000256" key="1">
    <source>
        <dbReference type="SAM" id="Phobius"/>
    </source>
</evidence>
<accession>A0A4D6EH65</accession>
<name>A0A4D6EH65_9VIRU</name>
<keyword evidence="1" id="KW-0472">Membrane</keyword>
<evidence type="ECO:0000313" key="2">
    <source>
        <dbReference type="EMBL" id="QBZ80802.1"/>
    </source>
</evidence>
<reference evidence="2" key="1">
    <citation type="journal article" date="2019" name="Front. Microbiol.">
        <title>Pandoravirus Celtis Illustrates the Microevolution Processes at Work in the Giant Pandoraviridae Genomes.</title>
        <authorList>
            <person name="Legendre M."/>
            <person name="Alempic J.M."/>
            <person name="Philippe N."/>
            <person name="Lartigue A."/>
            <person name="Jeudy S."/>
            <person name="Poirot O."/>
            <person name="Ta N.T."/>
            <person name="Nin S."/>
            <person name="Coute Y."/>
            <person name="Abergel C."/>
            <person name="Claverie J.M."/>
        </authorList>
    </citation>
    <scope>NUCLEOTIDE SEQUENCE</scope>
</reference>
<protein>
    <submittedName>
        <fullName evidence="2">Uncharacterized protein</fullName>
    </submittedName>
</protein>
<dbReference type="EMBL" id="MK174290">
    <property type="protein sequence ID" value="QBZ80802.1"/>
    <property type="molecule type" value="Genomic_DNA"/>
</dbReference>
<organism evidence="2 3">
    <name type="scientific">Pandoravirus celtis</name>
    <dbReference type="NCBI Taxonomy" id="2568002"/>
    <lineage>
        <taxon>Viruses</taxon>
        <taxon>Pandoravirus</taxon>
    </lineage>
</organism>
<keyword evidence="1" id="KW-1133">Transmembrane helix</keyword>
<keyword evidence="1" id="KW-0812">Transmembrane</keyword>
<feature type="transmembrane region" description="Helical" evidence="1">
    <location>
        <begin position="42"/>
        <end position="61"/>
    </location>
</feature>